<accession>A0AAV1F9Z7</accession>
<dbReference type="AlphaFoldDB" id="A0AAV1F9Z7"/>
<evidence type="ECO:0000256" key="1">
    <source>
        <dbReference type="SAM" id="MobiDB-lite"/>
    </source>
</evidence>
<organism evidence="2 3">
    <name type="scientific">Xyrichtys novacula</name>
    <name type="common">Pearly razorfish</name>
    <name type="synonym">Hemipteronotus novacula</name>
    <dbReference type="NCBI Taxonomy" id="13765"/>
    <lineage>
        <taxon>Eukaryota</taxon>
        <taxon>Metazoa</taxon>
        <taxon>Chordata</taxon>
        <taxon>Craniata</taxon>
        <taxon>Vertebrata</taxon>
        <taxon>Euteleostomi</taxon>
        <taxon>Actinopterygii</taxon>
        <taxon>Neopterygii</taxon>
        <taxon>Teleostei</taxon>
        <taxon>Neoteleostei</taxon>
        <taxon>Acanthomorphata</taxon>
        <taxon>Eupercaria</taxon>
        <taxon>Labriformes</taxon>
        <taxon>Labridae</taxon>
        <taxon>Xyrichtys</taxon>
    </lineage>
</organism>
<feature type="region of interest" description="Disordered" evidence="1">
    <location>
        <begin position="88"/>
        <end position="114"/>
    </location>
</feature>
<name>A0AAV1F9Z7_XYRNO</name>
<dbReference type="EMBL" id="OY660869">
    <property type="protein sequence ID" value="CAJ1057875.1"/>
    <property type="molecule type" value="Genomic_DNA"/>
</dbReference>
<evidence type="ECO:0000313" key="3">
    <source>
        <dbReference type="Proteomes" id="UP001178508"/>
    </source>
</evidence>
<reference evidence="2" key="1">
    <citation type="submission" date="2023-08" db="EMBL/GenBank/DDBJ databases">
        <authorList>
            <person name="Alioto T."/>
            <person name="Alioto T."/>
            <person name="Gomez Garrido J."/>
        </authorList>
    </citation>
    <scope>NUCLEOTIDE SEQUENCE</scope>
</reference>
<proteinExistence type="predicted"/>
<keyword evidence="3" id="KW-1185">Reference proteome</keyword>
<feature type="compositionally biased region" description="Polar residues" evidence="1">
    <location>
        <begin position="105"/>
        <end position="114"/>
    </location>
</feature>
<gene>
    <name evidence="2" type="ORF">XNOV1_A039762</name>
</gene>
<protein>
    <submittedName>
        <fullName evidence="2">Uncharacterized protein</fullName>
    </submittedName>
</protein>
<dbReference type="Proteomes" id="UP001178508">
    <property type="component" value="Chromosome 6"/>
</dbReference>
<evidence type="ECO:0000313" key="2">
    <source>
        <dbReference type="EMBL" id="CAJ1057875.1"/>
    </source>
</evidence>
<sequence length="273" mass="30708">MPQVRLSFLLRATYNTLPCPRILHQWFEKEESFPLSSAPHASLQHLLSGYKTALTQKHYRWRHDQVLTKLARVLDSCRLDANKQPTARQSSIRFVRQGEDKGDTSRQGPRSVLSQARDWSMRQNSYSSPREITTTSLRPDIMLWSAAAKSAMLIELTIPWEEGIHAAYERKAAKYSDLAAECKEAGWSTTIYPVEVGCRGFVSTSTTKLLCDVGTTRAKLRRETKALGRQQREQECLQAQQSDVAKACSVMGLELDSLEAQSGGEGESKRSSL</sequence>